<dbReference type="AlphaFoldDB" id="A0A212EK63"/>
<organism evidence="1 2">
    <name type="scientific">Danaus plexippus plexippus</name>
    <dbReference type="NCBI Taxonomy" id="278856"/>
    <lineage>
        <taxon>Eukaryota</taxon>
        <taxon>Metazoa</taxon>
        <taxon>Ecdysozoa</taxon>
        <taxon>Arthropoda</taxon>
        <taxon>Hexapoda</taxon>
        <taxon>Insecta</taxon>
        <taxon>Pterygota</taxon>
        <taxon>Neoptera</taxon>
        <taxon>Endopterygota</taxon>
        <taxon>Lepidoptera</taxon>
        <taxon>Glossata</taxon>
        <taxon>Ditrysia</taxon>
        <taxon>Papilionoidea</taxon>
        <taxon>Nymphalidae</taxon>
        <taxon>Danainae</taxon>
        <taxon>Danaini</taxon>
        <taxon>Danaina</taxon>
        <taxon>Danaus</taxon>
        <taxon>Danaus</taxon>
    </lineage>
</organism>
<protein>
    <submittedName>
        <fullName evidence="1">Uncharacterized protein</fullName>
    </submittedName>
</protein>
<dbReference type="Proteomes" id="UP000007151">
    <property type="component" value="Unassembled WGS sequence"/>
</dbReference>
<proteinExistence type="predicted"/>
<name>A0A212EK63_DANPL</name>
<comment type="caution">
    <text evidence="1">The sequence shown here is derived from an EMBL/GenBank/DDBJ whole genome shotgun (WGS) entry which is preliminary data.</text>
</comment>
<reference evidence="1 2" key="1">
    <citation type="journal article" date="2011" name="Cell">
        <title>The monarch butterfly genome yields insights into long-distance migration.</title>
        <authorList>
            <person name="Zhan S."/>
            <person name="Merlin C."/>
            <person name="Boore J.L."/>
            <person name="Reppert S.M."/>
        </authorList>
    </citation>
    <scope>NUCLEOTIDE SEQUENCE [LARGE SCALE GENOMIC DNA]</scope>
    <source>
        <strain evidence="1">F-2</strain>
    </source>
</reference>
<evidence type="ECO:0000313" key="1">
    <source>
        <dbReference type="EMBL" id="OWR41871.1"/>
    </source>
</evidence>
<evidence type="ECO:0000313" key="2">
    <source>
        <dbReference type="Proteomes" id="UP000007151"/>
    </source>
</evidence>
<dbReference type="EMBL" id="AGBW02014319">
    <property type="protein sequence ID" value="OWR41871.1"/>
    <property type="molecule type" value="Genomic_DNA"/>
</dbReference>
<accession>A0A212EK63</accession>
<sequence length="203" mass="22510">MAFSGSQVGEELGQRFRSDYPAGGDSGGCCSTNNSLPSSDHRDSDGSAHMWRPTTICSAYTFIFDTTVTQRGLQRSLHKSLQGLQCESCTPSRFKLQVGARLSNRSDGRHQIYFGKIQIWNGWYSRLESELRRSSPFLELDCACAGRALPVFDELPPGRVARYPGLLMVGRDPCMSSRRSHAVLIAIDLNVTGLKKQFKNEAL</sequence>
<dbReference type="KEGG" id="dpl:KGM_211098"/>
<keyword evidence="2" id="KW-1185">Reference proteome</keyword>
<gene>
    <name evidence="1" type="ORF">KGM_211098</name>
</gene>
<dbReference type="InParanoid" id="A0A212EK63"/>